<dbReference type="EMBL" id="REGN01001955">
    <property type="protein sequence ID" value="RNA31311.1"/>
    <property type="molecule type" value="Genomic_DNA"/>
</dbReference>
<gene>
    <name evidence="1" type="ORF">BpHYR1_017121</name>
</gene>
<dbReference type="Proteomes" id="UP000276133">
    <property type="component" value="Unassembled WGS sequence"/>
</dbReference>
<comment type="caution">
    <text evidence="1">The sequence shown here is derived from an EMBL/GenBank/DDBJ whole genome shotgun (WGS) entry which is preliminary data.</text>
</comment>
<evidence type="ECO:0000313" key="2">
    <source>
        <dbReference type="Proteomes" id="UP000276133"/>
    </source>
</evidence>
<accession>A0A3M7S6B4</accession>
<evidence type="ECO:0000313" key="1">
    <source>
        <dbReference type="EMBL" id="RNA31311.1"/>
    </source>
</evidence>
<proteinExistence type="predicted"/>
<reference evidence="1 2" key="1">
    <citation type="journal article" date="2018" name="Sci. Rep.">
        <title>Genomic signatures of local adaptation to the degree of environmental predictability in rotifers.</title>
        <authorList>
            <person name="Franch-Gras L."/>
            <person name="Hahn C."/>
            <person name="Garcia-Roger E.M."/>
            <person name="Carmona M.J."/>
            <person name="Serra M."/>
            <person name="Gomez A."/>
        </authorList>
    </citation>
    <scope>NUCLEOTIDE SEQUENCE [LARGE SCALE GENOMIC DNA]</scope>
    <source>
        <strain evidence="1">HYR1</strain>
    </source>
</reference>
<organism evidence="1 2">
    <name type="scientific">Brachionus plicatilis</name>
    <name type="common">Marine rotifer</name>
    <name type="synonym">Brachionus muelleri</name>
    <dbReference type="NCBI Taxonomy" id="10195"/>
    <lineage>
        <taxon>Eukaryota</taxon>
        <taxon>Metazoa</taxon>
        <taxon>Spiralia</taxon>
        <taxon>Gnathifera</taxon>
        <taxon>Rotifera</taxon>
        <taxon>Eurotatoria</taxon>
        <taxon>Monogononta</taxon>
        <taxon>Pseudotrocha</taxon>
        <taxon>Ploima</taxon>
        <taxon>Brachionidae</taxon>
        <taxon>Brachionus</taxon>
    </lineage>
</organism>
<keyword evidence="2" id="KW-1185">Reference proteome</keyword>
<sequence>MIKNRSRRSIAIKTSPNMWQYKENLSYPNENLKNSIEKESWYKSNGSHISVKQILSETNLCFDIPCYLFIHFPKLNNIQSIYLLVRLIKYNLTGVVLAKVKGSVLKRGTEWRRNPKKNIPIPFDYNSNSSVLKPNHSILSSPFHLTLSIPGLNGTE</sequence>
<protein>
    <submittedName>
        <fullName evidence="1">Uncharacterized protein</fullName>
    </submittedName>
</protein>
<name>A0A3M7S6B4_BRAPC</name>
<dbReference type="AlphaFoldDB" id="A0A3M7S6B4"/>